<evidence type="ECO:0000256" key="1">
    <source>
        <dbReference type="SAM" id="Phobius"/>
    </source>
</evidence>
<evidence type="ECO:0000313" key="3">
    <source>
        <dbReference type="Proteomes" id="UP000290189"/>
    </source>
</evidence>
<dbReference type="Proteomes" id="UP000290189">
    <property type="component" value="Unassembled WGS sequence"/>
</dbReference>
<protein>
    <submittedName>
        <fullName evidence="2">Uncharacterized protein</fullName>
    </submittedName>
</protein>
<keyword evidence="1" id="KW-0812">Transmembrane</keyword>
<reference evidence="2 3" key="1">
    <citation type="submission" date="2018-03" db="EMBL/GenBank/DDBJ databases">
        <authorList>
            <person name="Fogelqvist J."/>
        </authorList>
    </citation>
    <scope>NUCLEOTIDE SEQUENCE [LARGE SCALE GENOMIC DNA]</scope>
</reference>
<organism evidence="2 3">
    <name type="scientific">Plasmodiophora brassicae</name>
    <name type="common">Clubroot disease agent</name>
    <dbReference type="NCBI Taxonomy" id="37360"/>
    <lineage>
        <taxon>Eukaryota</taxon>
        <taxon>Sar</taxon>
        <taxon>Rhizaria</taxon>
        <taxon>Endomyxa</taxon>
        <taxon>Phytomyxea</taxon>
        <taxon>Plasmodiophorida</taxon>
        <taxon>Plasmodiophoridae</taxon>
        <taxon>Plasmodiophora</taxon>
    </lineage>
</organism>
<name>A0A3P3Y4W0_PLABS</name>
<feature type="transmembrane region" description="Helical" evidence="1">
    <location>
        <begin position="83"/>
        <end position="102"/>
    </location>
</feature>
<keyword evidence="1" id="KW-0472">Membrane</keyword>
<keyword evidence="1" id="KW-1133">Transmembrane helix</keyword>
<accession>A0A3P3Y4W0</accession>
<feature type="transmembrane region" description="Helical" evidence="1">
    <location>
        <begin position="266"/>
        <end position="286"/>
    </location>
</feature>
<geneLocation type="mitochondrion" evidence="2"/>
<dbReference type="EMBL" id="OVEO01000003">
    <property type="protein sequence ID" value="SPQ95217.1"/>
    <property type="molecule type" value="Genomic_DNA"/>
</dbReference>
<evidence type="ECO:0000313" key="2">
    <source>
        <dbReference type="EMBL" id="SPQ95217.1"/>
    </source>
</evidence>
<feature type="transmembrane region" description="Helical" evidence="1">
    <location>
        <begin position="157"/>
        <end position="177"/>
    </location>
</feature>
<dbReference type="InterPro" id="IPR026898">
    <property type="entry name" value="PrsW"/>
</dbReference>
<dbReference type="GO" id="GO:0008233">
    <property type="term" value="F:peptidase activity"/>
    <property type="evidence" value="ECO:0007669"/>
    <property type="project" value="InterPro"/>
</dbReference>
<dbReference type="Pfam" id="PF13367">
    <property type="entry name" value="PrsW-protease"/>
    <property type="match status" value="1"/>
</dbReference>
<proteinExistence type="predicted"/>
<feature type="transmembrane region" description="Helical" evidence="1">
    <location>
        <begin position="183"/>
        <end position="204"/>
    </location>
</feature>
<feature type="transmembrane region" description="Helical" evidence="1">
    <location>
        <begin position="37"/>
        <end position="56"/>
    </location>
</feature>
<feature type="transmembrane region" description="Helical" evidence="1">
    <location>
        <begin position="9"/>
        <end position="31"/>
    </location>
</feature>
<dbReference type="AlphaFoldDB" id="A0A3P3Y4W0"/>
<sequence>MEPARDDRVCAKSCVVTLAITLGALLVLIALAVGLPLLIVVFALAFVPAAVIFTWARRARDRPNGADVRIPDPLTLKVSFWRGFLFVIIPLVPELLLMYLLVPAVFGDLEHAPLGAYLAGQVVNAGITPGVVEELYKWWLTSLAITMHNGRSPQPPPLLASDIIVLAVFSALGFLTFEDLEYAVGSATTGGLVVAGLTIVLRILSFPLHLSFAAMSGKAIADRVQAGRHAWIVTPRGIWRQVGLHALYDYVLTVSIAPQVTDAWPYAPVLLVVPIAIVVWCAVYLWQTLHAITRVAIPPPDDVVVQVPR</sequence>
<keyword evidence="2" id="KW-0496">Mitochondrion</keyword>
<gene>
    <name evidence="2" type="ORF">PLBR_LOCUS2432</name>
</gene>